<comment type="pathway">
    <text evidence="2">Protein modification; protein ubiquitination.</text>
</comment>
<dbReference type="Pfam" id="PF04757">
    <property type="entry name" value="Pex2_Pex12"/>
    <property type="match status" value="1"/>
</dbReference>
<feature type="region of interest" description="Disordered" evidence="19">
    <location>
        <begin position="386"/>
        <end position="405"/>
    </location>
</feature>
<evidence type="ECO:0000256" key="19">
    <source>
        <dbReference type="SAM" id="MobiDB-lite"/>
    </source>
</evidence>
<evidence type="ECO:0000259" key="20">
    <source>
        <dbReference type="PROSITE" id="PS50089"/>
    </source>
</evidence>
<evidence type="ECO:0000256" key="3">
    <source>
        <dbReference type="ARBA" id="ARBA00008704"/>
    </source>
</evidence>
<keyword evidence="6" id="KW-0812">Transmembrane</keyword>
<comment type="similarity">
    <text evidence="3">Belongs to the pex2/pex10/pex12 family.</text>
</comment>
<evidence type="ECO:0000256" key="5">
    <source>
        <dbReference type="ARBA" id="ARBA00022679"/>
    </source>
</evidence>
<dbReference type="InterPro" id="IPR025654">
    <property type="entry name" value="PEX2/10"/>
</dbReference>
<keyword evidence="12" id="KW-1133">Transmembrane helix</keyword>
<dbReference type="InterPro" id="IPR001841">
    <property type="entry name" value="Znf_RING"/>
</dbReference>
<keyword evidence="5" id="KW-0808">Transferase</keyword>
<evidence type="ECO:0000256" key="7">
    <source>
        <dbReference type="ARBA" id="ARBA00022723"/>
    </source>
</evidence>
<name>A0ABR2W2X0_9FUNG</name>
<comment type="catalytic activity">
    <reaction evidence="16">
        <text>[E2 ubiquitin-conjugating enzyme]-S-ubiquitinyl-L-cysteine + [acceptor protein]-L-cysteine = [E2 ubiquitin-conjugating enzyme]-L-cysteine + [acceptor protein]-S-ubiquitinyl-L-cysteine.</text>
        <dbReference type="EC" id="2.3.2.36"/>
    </reaction>
</comment>
<dbReference type="InterPro" id="IPR045859">
    <property type="entry name" value="RING-HC_PEX2"/>
</dbReference>
<evidence type="ECO:0000256" key="4">
    <source>
        <dbReference type="ARBA" id="ARBA00022448"/>
    </source>
</evidence>
<comment type="caution">
    <text evidence="21">The sequence shown here is derived from an EMBL/GenBank/DDBJ whole genome shotgun (WGS) entry which is preliminary data.</text>
</comment>
<organism evidence="21 22">
    <name type="scientific">Basidiobolus ranarum</name>
    <dbReference type="NCBI Taxonomy" id="34480"/>
    <lineage>
        <taxon>Eukaryota</taxon>
        <taxon>Fungi</taxon>
        <taxon>Fungi incertae sedis</taxon>
        <taxon>Zoopagomycota</taxon>
        <taxon>Entomophthoromycotina</taxon>
        <taxon>Basidiobolomycetes</taxon>
        <taxon>Basidiobolales</taxon>
        <taxon>Basidiobolaceae</taxon>
        <taxon>Basidiobolus</taxon>
    </lineage>
</organism>
<keyword evidence="4" id="KW-0813">Transport</keyword>
<keyword evidence="9" id="KW-0833">Ubl conjugation pathway</keyword>
<dbReference type="InterPro" id="IPR006845">
    <property type="entry name" value="Pex_N"/>
</dbReference>
<dbReference type="PROSITE" id="PS00518">
    <property type="entry name" value="ZF_RING_1"/>
    <property type="match status" value="1"/>
</dbReference>
<evidence type="ECO:0000256" key="1">
    <source>
        <dbReference type="ARBA" id="ARBA00004585"/>
    </source>
</evidence>
<reference evidence="21 22" key="1">
    <citation type="submission" date="2023-04" db="EMBL/GenBank/DDBJ databases">
        <title>Genome of Basidiobolus ranarum AG-B5.</title>
        <authorList>
            <person name="Stajich J.E."/>
            <person name="Carter-House D."/>
            <person name="Gryganskyi A."/>
        </authorList>
    </citation>
    <scope>NUCLEOTIDE SEQUENCE [LARGE SCALE GENOMIC DNA]</scope>
    <source>
        <strain evidence="21 22">AG-B5</strain>
    </source>
</reference>
<evidence type="ECO:0000256" key="12">
    <source>
        <dbReference type="ARBA" id="ARBA00022989"/>
    </source>
</evidence>
<keyword evidence="13" id="KW-0472">Membrane</keyword>
<keyword evidence="8 18" id="KW-0863">Zinc-finger</keyword>
<dbReference type="EMBL" id="JASJQH010007101">
    <property type="protein sequence ID" value="KAK9718291.1"/>
    <property type="molecule type" value="Genomic_DNA"/>
</dbReference>
<dbReference type="InterPro" id="IPR013083">
    <property type="entry name" value="Znf_RING/FYVE/PHD"/>
</dbReference>
<evidence type="ECO:0000256" key="14">
    <source>
        <dbReference type="ARBA" id="ARBA00023140"/>
    </source>
</evidence>
<evidence type="ECO:0000256" key="16">
    <source>
        <dbReference type="ARBA" id="ARBA00034438"/>
    </source>
</evidence>
<keyword evidence="7" id="KW-0479">Metal-binding</keyword>
<evidence type="ECO:0000256" key="13">
    <source>
        <dbReference type="ARBA" id="ARBA00023136"/>
    </source>
</evidence>
<evidence type="ECO:0000256" key="11">
    <source>
        <dbReference type="ARBA" id="ARBA00022927"/>
    </source>
</evidence>
<gene>
    <name evidence="21" type="primary">PEX2</name>
    <name evidence="21" type="ORF">K7432_005610</name>
</gene>
<dbReference type="CDD" id="cd16526">
    <property type="entry name" value="RING-HC_PEX2"/>
    <property type="match status" value="1"/>
</dbReference>
<feature type="domain" description="RING-type" evidence="20">
    <location>
        <begin position="320"/>
        <end position="371"/>
    </location>
</feature>
<dbReference type="Pfam" id="PF00097">
    <property type="entry name" value="zf-C3HC4"/>
    <property type="match status" value="1"/>
</dbReference>
<evidence type="ECO:0000256" key="2">
    <source>
        <dbReference type="ARBA" id="ARBA00004906"/>
    </source>
</evidence>
<sequence>MTIRVPTQMTSERNFPLTKDIHPTETTNTTQEVPRPPPNVPISTLQTRNQFWKSDWDNMKSGLTTLRKALATASTTPLRVLRVSQLDAELLDNELEDMLKEQLWTAFSLFKKFNIKEKFQPELSAILQFSLYKLSICAPSNATYGCQLQNLKFRDERAHKGGLQSIAVDSPLSNYQKTMYGVLQIGGEYLWSRINRLLSSWGWSELDANNPRKIIWQSIQVIEKAFKAMSLVNYLYFMYTGKYRTLIERVLSMRLVYARREVTRNVSFEFLNRQLVWHAFTEFLMFLVPLVNLERLKNTVVKKIFGGTHEGASELPAHICAICYSNQDENGDVLSCTLNLPYETNCGHRYCYYCIQTKLMVDPSGFSCPRCGEVVTTSHRVVEKVDIQGEDEAKANDDPIEDEKS</sequence>
<evidence type="ECO:0000256" key="8">
    <source>
        <dbReference type="ARBA" id="ARBA00022771"/>
    </source>
</evidence>
<protein>
    <recommendedName>
        <fullName evidence="17">RING-type E3 ubiquitin transferase (cysteine targeting)</fullName>
        <ecNumber evidence="17">2.3.2.36</ecNumber>
    </recommendedName>
    <alternativeName>
        <fullName evidence="15">Peroxin-2</fullName>
    </alternativeName>
</protein>
<dbReference type="PROSITE" id="PS50089">
    <property type="entry name" value="ZF_RING_2"/>
    <property type="match status" value="1"/>
</dbReference>
<evidence type="ECO:0000256" key="6">
    <source>
        <dbReference type="ARBA" id="ARBA00022692"/>
    </source>
</evidence>
<dbReference type="SMART" id="SM00184">
    <property type="entry name" value="RING"/>
    <property type="match status" value="1"/>
</dbReference>
<evidence type="ECO:0000313" key="21">
    <source>
        <dbReference type="EMBL" id="KAK9718291.1"/>
    </source>
</evidence>
<evidence type="ECO:0000313" key="22">
    <source>
        <dbReference type="Proteomes" id="UP001479436"/>
    </source>
</evidence>
<dbReference type="EC" id="2.3.2.36" evidence="17"/>
<keyword evidence="22" id="KW-1185">Reference proteome</keyword>
<dbReference type="Proteomes" id="UP001479436">
    <property type="component" value="Unassembled WGS sequence"/>
</dbReference>
<dbReference type="InterPro" id="IPR018957">
    <property type="entry name" value="Znf_C3HC4_RING-type"/>
</dbReference>
<dbReference type="Gene3D" id="3.30.40.10">
    <property type="entry name" value="Zinc/RING finger domain, C3HC4 (zinc finger)"/>
    <property type="match status" value="1"/>
</dbReference>
<accession>A0ABR2W2X0</accession>
<proteinExistence type="inferred from homology"/>
<feature type="region of interest" description="Disordered" evidence="19">
    <location>
        <begin position="18"/>
        <end position="41"/>
    </location>
</feature>
<evidence type="ECO:0000256" key="10">
    <source>
        <dbReference type="ARBA" id="ARBA00022833"/>
    </source>
</evidence>
<keyword evidence="14" id="KW-0576">Peroxisome</keyword>
<keyword evidence="11" id="KW-0653">Protein transport</keyword>
<evidence type="ECO:0000256" key="17">
    <source>
        <dbReference type="ARBA" id="ARBA00034523"/>
    </source>
</evidence>
<dbReference type="InterPro" id="IPR017907">
    <property type="entry name" value="Znf_RING_CS"/>
</dbReference>
<keyword evidence="10" id="KW-0862">Zinc</keyword>
<evidence type="ECO:0000256" key="9">
    <source>
        <dbReference type="ARBA" id="ARBA00022786"/>
    </source>
</evidence>
<dbReference type="SUPFAM" id="SSF57850">
    <property type="entry name" value="RING/U-box"/>
    <property type="match status" value="1"/>
</dbReference>
<dbReference type="PANTHER" id="PTHR48178">
    <property type="entry name" value="PEROXISOME BIOGENESIS FACTOR 2"/>
    <property type="match status" value="1"/>
</dbReference>
<dbReference type="PANTHER" id="PTHR48178:SF1">
    <property type="entry name" value="PEROXISOME BIOGENESIS FACTOR 2"/>
    <property type="match status" value="1"/>
</dbReference>
<evidence type="ECO:0000256" key="18">
    <source>
        <dbReference type="PROSITE-ProRule" id="PRU00175"/>
    </source>
</evidence>
<evidence type="ECO:0000256" key="15">
    <source>
        <dbReference type="ARBA" id="ARBA00032511"/>
    </source>
</evidence>
<comment type="subcellular location">
    <subcellularLocation>
        <location evidence="1">Peroxisome membrane</location>
        <topology evidence="1">Multi-pass membrane protein</topology>
    </subcellularLocation>
</comment>